<dbReference type="PANTHER" id="PTHR34472:SF1">
    <property type="entry name" value="SULFUR CARRIER PROTEIN THIS"/>
    <property type="match status" value="1"/>
</dbReference>
<dbReference type="InterPro" id="IPR003749">
    <property type="entry name" value="ThiS/MoaD-like"/>
</dbReference>
<sequence>MALVVSGKPLNYRLLRGARYVERTMQITVNDKVTEVVEGLSLKQLIEDLSVDENGLALAVNQQVINRTLWPQHALHADDQVTLFTVVAGG</sequence>
<accession>A0A2S9V3L9</accession>
<dbReference type="Gene3D" id="3.10.20.30">
    <property type="match status" value="1"/>
</dbReference>
<evidence type="ECO:0000313" key="1">
    <source>
        <dbReference type="EMBL" id="PRO71057.1"/>
    </source>
</evidence>
<dbReference type="InterPro" id="IPR016155">
    <property type="entry name" value="Mopterin_synth/thiamin_S_b"/>
</dbReference>
<dbReference type="OrthoDB" id="9800283at2"/>
<dbReference type="NCBIfam" id="TIGR01683">
    <property type="entry name" value="thiS"/>
    <property type="match status" value="1"/>
</dbReference>
<comment type="caution">
    <text evidence="1">The sequence shown here is derived from an EMBL/GenBank/DDBJ whole genome shotgun (WGS) entry which is preliminary data.</text>
</comment>
<name>A0A2S9V3L9_9ALTE</name>
<proteinExistence type="predicted"/>
<dbReference type="SUPFAM" id="SSF54285">
    <property type="entry name" value="MoaD/ThiS"/>
    <property type="match status" value="1"/>
</dbReference>
<dbReference type="CDD" id="cd00565">
    <property type="entry name" value="Ubl_ThiS"/>
    <property type="match status" value="1"/>
</dbReference>
<protein>
    <submittedName>
        <fullName evidence="1">Thiamine biosynthesis protein ThiS</fullName>
    </submittedName>
</protein>
<keyword evidence="2" id="KW-1185">Reference proteome</keyword>
<dbReference type="InterPro" id="IPR010035">
    <property type="entry name" value="Thi_S"/>
</dbReference>
<organism evidence="1 2">
    <name type="scientific">Alteromonas alba</name>
    <dbReference type="NCBI Taxonomy" id="2079529"/>
    <lineage>
        <taxon>Bacteria</taxon>
        <taxon>Pseudomonadati</taxon>
        <taxon>Pseudomonadota</taxon>
        <taxon>Gammaproteobacteria</taxon>
        <taxon>Alteromonadales</taxon>
        <taxon>Alteromonadaceae</taxon>
        <taxon>Alteromonas/Salinimonas group</taxon>
        <taxon>Alteromonas</taxon>
    </lineage>
</organism>
<evidence type="ECO:0000313" key="2">
    <source>
        <dbReference type="Proteomes" id="UP000238949"/>
    </source>
</evidence>
<dbReference type="Proteomes" id="UP000238949">
    <property type="component" value="Unassembled WGS sequence"/>
</dbReference>
<gene>
    <name evidence="1" type="primary">thiS</name>
    <name evidence="1" type="ORF">C6Y40_23900</name>
</gene>
<dbReference type="InterPro" id="IPR012675">
    <property type="entry name" value="Beta-grasp_dom_sf"/>
</dbReference>
<dbReference type="EMBL" id="PVNP01000219">
    <property type="protein sequence ID" value="PRO71057.1"/>
    <property type="molecule type" value="Genomic_DNA"/>
</dbReference>
<reference evidence="2" key="1">
    <citation type="journal article" date="2020" name="Int. J. Syst. Evol. Microbiol.">
        <title>Alteromonas alba sp. nov., a marine bacterium isolated from the seawater of the West Pacific Ocean.</title>
        <authorList>
            <person name="Sun C."/>
            <person name="Wu Y.-H."/>
            <person name="Xamxidin M."/>
            <person name="Cheng H."/>
            <person name="Xu X.-W."/>
        </authorList>
    </citation>
    <scope>NUCLEOTIDE SEQUENCE [LARGE SCALE GENOMIC DNA]</scope>
    <source>
        <strain evidence="2">190</strain>
    </source>
</reference>
<dbReference type="Pfam" id="PF02597">
    <property type="entry name" value="ThiS"/>
    <property type="match status" value="1"/>
</dbReference>
<dbReference type="PANTHER" id="PTHR34472">
    <property type="entry name" value="SULFUR CARRIER PROTEIN THIS"/>
    <property type="match status" value="1"/>
</dbReference>
<dbReference type="AlphaFoldDB" id="A0A2S9V3L9"/>